<sequence length="243" mass="25700">MTLLLLAGTAEARTFAHLLAGAGIPAIASLAGATRAPLDLGLPTRIGGFGGEAAFRDYLASHGVTALVDATHPFAAAITARTVRVCAELALPYLRLTRPPWAAQPGDDWTEIEREEEARHHIPPGATVFLATGRQTLSRFAGLAEGRRLIVRRIDAAPGPFPFADGEYLVGRPPFPAEEEAALFARLGVDWLVVKNAGGKASASKLVAARALELPVLMIRRPPEPAAARVTSPAQALSWARAR</sequence>
<dbReference type="Pfam" id="PF02571">
    <property type="entry name" value="CbiJ"/>
    <property type="match status" value="1"/>
</dbReference>
<comment type="caution">
    <text evidence="4">The sequence shown here is derived from an EMBL/GenBank/DDBJ whole genome shotgun (WGS) entry which is preliminary data.</text>
</comment>
<evidence type="ECO:0000256" key="1">
    <source>
        <dbReference type="ARBA" id="ARBA00004953"/>
    </source>
</evidence>
<dbReference type="InterPro" id="IPR003723">
    <property type="entry name" value="Precorrin-6x_reduct"/>
</dbReference>
<reference evidence="4 5" key="1">
    <citation type="journal article" date="2010" name="J. Bacteriol.">
        <title>Genome sequences of Oceanicola granulosus HTCC2516(T) and Oceanicola batsensis HTCC2597(TDelta).</title>
        <authorList>
            <person name="Thrash J.C."/>
            <person name="Cho J.C."/>
            <person name="Vergin K.L."/>
            <person name="Giovannoni S.J."/>
        </authorList>
    </citation>
    <scope>NUCLEOTIDE SEQUENCE [LARGE SCALE GENOMIC DNA]</scope>
    <source>
        <strain evidence="5">ATCC BAA-861 / DSM 15982 / KCTC 12143 / HTCC2516</strain>
    </source>
</reference>
<dbReference type="GO" id="GO:0009236">
    <property type="term" value="P:cobalamin biosynthetic process"/>
    <property type="evidence" value="ECO:0007669"/>
    <property type="project" value="UniProtKB-UniPathway"/>
</dbReference>
<evidence type="ECO:0000256" key="3">
    <source>
        <dbReference type="ARBA" id="ARBA00023002"/>
    </source>
</evidence>
<keyword evidence="5" id="KW-1185">Reference proteome</keyword>
<evidence type="ECO:0000313" key="5">
    <source>
        <dbReference type="Proteomes" id="UP000003635"/>
    </source>
</evidence>
<dbReference type="PANTHER" id="PTHR36925:SF1">
    <property type="entry name" value="COBALT-PRECORRIN-6A REDUCTASE"/>
    <property type="match status" value="1"/>
</dbReference>
<dbReference type="UniPathway" id="UPA00148"/>
<dbReference type="HOGENOM" id="CLU_068627_1_0_5"/>
<dbReference type="OrthoDB" id="5183775at2"/>
<gene>
    <name evidence="4" type="ORF">OG2516_03580</name>
</gene>
<organism evidence="4 5">
    <name type="scientific">Oceanicola granulosus (strain ATCC BAA-861 / DSM 15982 / KCTC 12143 / HTCC2516)</name>
    <dbReference type="NCBI Taxonomy" id="314256"/>
    <lineage>
        <taxon>Bacteria</taxon>
        <taxon>Pseudomonadati</taxon>
        <taxon>Pseudomonadota</taxon>
        <taxon>Alphaproteobacteria</taxon>
        <taxon>Rhodobacterales</taxon>
        <taxon>Roseobacteraceae</taxon>
        <taxon>Oceanicola</taxon>
    </lineage>
</organism>
<dbReference type="PROSITE" id="PS51014">
    <property type="entry name" value="COBK_CBIJ"/>
    <property type="match status" value="1"/>
</dbReference>
<dbReference type="EMBL" id="AAOT01000010">
    <property type="protein sequence ID" value="EAR51634.1"/>
    <property type="molecule type" value="Genomic_DNA"/>
</dbReference>
<keyword evidence="3 4" id="KW-0560">Oxidoreductase</keyword>
<dbReference type="RefSeq" id="WP_007254306.1">
    <property type="nucleotide sequence ID" value="NZ_CH724107.1"/>
</dbReference>
<accession>Q2CG95</accession>
<dbReference type="eggNOG" id="COG2099">
    <property type="taxonomic scope" value="Bacteria"/>
</dbReference>
<protein>
    <submittedName>
        <fullName evidence="4">Precorrin-6x reductase</fullName>
        <ecNumber evidence="4">1.3.1.54</ecNumber>
    </submittedName>
</protein>
<dbReference type="STRING" id="314256.OG2516_03580"/>
<dbReference type="PANTHER" id="PTHR36925">
    <property type="entry name" value="COBALT-PRECORRIN-6A REDUCTASE"/>
    <property type="match status" value="1"/>
</dbReference>
<dbReference type="AlphaFoldDB" id="Q2CG95"/>
<comment type="pathway">
    <text evidence="1">Cofactor biosynthesis; adenosylcobalamin biosynthesis.</text>
</comment>
<dbReference type="NCBIfam" id="TIGR00715">
    <property type="entry name" value="precor6x_red"/>
    <property type="match status" value="1"/>
</dbReference>
<dbReference type="NCBIfam" id="NF005968">
    <property type="entry name" value="PRK08057.1-2"/>
    <property type="match status" value="1"/>
</dbReference>
<keyword evidence="2" id="KW-0169">Cobalamin biosynthesis</keyword>
<name>Q2CG95_OCEGH</name>
<dbReference type="Proteomes" id="UP000003635">
    <property type="component" value="Unassembled WGS sequence"/>
</dbReference>
<evidence type="ECO:0000256" key="2">
    <source>
        <dbReference type="ARBA" id="ARBA00022573"/>
    </source>
</evidence>
<evidence type="ECO:0000313" key="4">
    <source>
        <dbReference type="EMBL" id="EAR51634.1"/>
    </source>
</evidence>
<dbReference type="EC" id="1.3.1.54" evidence="4"/>
<dbReference type="GO" id="GO:0016994">
    <property type="term" value="F:precorrin-6A reductase activity"/>
    <property type="evidence" value="ECO:0007669"/>
    <property type="project" value="UniProtKB-EC"/>
</dbReference>
<proteinExistence type="predicted"/>